<gene>
    <name evidence="1" type="ORF">C7H73_06255</name>
</gene>
<dbReference type="AlphaFoldDB" id="A0A2P1NJS0"/>
<organism evidence="1 2">
    <name type="scientific">Pulveribacter suum</name>
    <dbReference type="NCBI Taxonomy" id="2116657"/>
    <lineage>
        <taxon>Bacteria</taxon>
        <taxon>Pseudomonadati</taxon>
        <taxon>Pseudomonadota</taxon>
        <taxon>Betaproteobacteria</taxon>
        <taxon>Burkholderiales</taxon>
        <taxon>Comamonadaceae</taxon>
        <taxon>Pulveribacter</taxon>
    </lineage>
</organism>
<protein>
    <submittedName>
        <fullName evidence="1">Uncharacterized protein</fullName>
    </submittedName>
</protein>
<dbReference type="Proteomes" id="UP000241829">
    <property type="component" value="Chromosome"/>
</dbReference>
<dbReference type="KEGG" id="melm:C7H73_06255"/>
<accession>A0A2P1NJS0</accession>
<name>A0A2P1NJS0_9BURK</name>
<dbReference type="EMBL" id="CP027792">
    <property type="protein sequence ID" value="AVP57314.1"/>
    <property type="molecule type" value="Genomic_DNA"/>
</dbReference>
<evidence type="ECO:0000313" key="2">
    <source>
        <dbReference type="Proteomes" id="UP000241829"/>
    </source>
</evidence>
<evidence type="ECO:0000313" key="1">
    <source>
        <dbReference type="EMBL" id="AVP57314.1"/>
    </source>
</evidence>
<reference evidence="2" key="1">
    <citation type="submission" date="2018-03" db="EMBL/GenBank/DDBJ databases">
        <title>Genome sequencing of Melaminivora sp. strain SC2-7.</title>
        <authorList>
            <person name="Kim S.-J."/>
            <person name="Heo J."/>
            <person name="Ahn J.-H."/>
            <person name="Kwon S.-W."/>
        </authorList>
    </citation>
    <scope>NUCLEOTIDE SEQUENCE [LARGE SCALE GENOMIC DNA]</scope>
    <source>
        <strain evidence="2">SC2-7</strain>
    </source>
</reference>
<sequence length="90" mass="9713">MVVAMGALLFVGLLAMGCVLALAWTLRLAWARLAGRPVTPWMRVDPRGAWGTATRSTARWTAHAAGTARAGTARLREVADVTDVQVREVR</sequence>
<proteinExistence type="predicted"/>
<keyword evidence="2" id="KW-1185">Reference proteome</keyword>